<evidence type="ECO:0000256" key="6">
    <source>
        <dbReference type="PROSITE-ProRule" id="PRU01240"/>
    </source>
</evidence>
<evidence type="ECO:0000256" key="1">
    <source>
        <dbReference type="ARBA" id="ARBA00011073"/>
    </source>
</evidence>
<dbReference type="AlphaFoldDB" id="A0A538SKV5"/>
<organism evidence="9 10">
    <name type="scientific">Eiseniibacteriota bacterium</name>
    <dbReference type="NCBI Taxonomy" id="2212470"/>
    <lineage>
        <taxon>Bacteria</taxon>
        <taxon>Candidatus Eiseniibacteriota</taxon>
    </lineage>
</organism>
<dbReference type="PANTHER" id="PTHR43806">
    <property type="entry name" value="PEPTIDASE S8"/>
    <property type="match status" value="1"/>
</dbReference>
<feature type="domain" description="Peptidase S8/S53" evidence="8">
    <location>
        <begin position="168"/>
        <end position="472"/>
    </location>
</feature>
<keyword evidence="3 6" id="KW-0378">Hydrolase</keyword>
<evidence type="ECO:0000313" key="9">
    <source>
        <dbReference type="EMBL" id="TMQ52008.1"/>
    </source>
</evidence>
<evidence type="ECO:0000313" key="10">
    <source>
        <dbReference type="Proteomes" id="UP000319829"/>
    </source>
</evidence>
<accession>A0A538SKV5</accession>
<keyword evidence="4 6" id="KW-0720">Serine protease</keyword>
<dbReference type="InterPro" id="IPR036852">
    <property type="entry name" value="Peptidase_S8/S53_dom_sf"/>
</dbReference>
<proteinExistence type="inferred from homology"/>
<dbReference type="SUPFAM" id="SSF52743">
    <property type="entry name" value="Subtilisin-like"/>
    <property type="match status" value="1"/>
</dbReference>
<feature type="active site" description="Charge relay system" evidence="5 6">
    <location>
        <position position="177"/>
    </location>
</feature>
<dbReference type="PROSITE" id="PS51892">
    <property type="entry name" value="SUBTILASE"/>
    <property type="match status" value="1"/>
</dbReference>
<dbReference type="InterPro" id="IPR000209">
    <property type="entry name" value="Peptidase_S8/S53_dom"/>
</dbReference>
<dbReference type="Gene3D" id="3.40.50.200">
    <property type="entry name" value="Peptidase S8/S53 domain"/>
    <property type="match status" value="1"/>
</dbReference>
<sequence length="556" mass="57072">MAINRPRFRRPATASVIAMVLTILLGPQAQAQLSLLDSLVSTTEQVLSPLTALTNPLIGKLTGDLQGLLGGPADQPVRVIVQTYAPPDSNELSLLQLLGGILKTTYSTIPGYSATIPLGSLLQVAADSNVERISADSPVKAHLDVAYRAVRADRAASLAGLWGSGLTGTGIGIALVDTGVQLHPDFKRPIGSKPIVEVEIVGHETGLADYFGHGTHVAGILYGNGYSSSDNLSFRAFKGLAPGAQLISVRALAPDGTGYTSDVIAGIDWVVRNARGYNIRVLNLSLGHPVYESYLTDPLCRVVAAAVRKGIVVVIAAGNDGSIGTGFGTITSPGNSPYAITVGALDDKNTVSAADDVLAWYSGKGPTLLDFVVKPDLVAPGTWIVSARAVSSWLDTQHHELTLQIADYKNDPAHATQDGAYYTLSGTSMAAPMVAGAAALMLQKDPTLNPATVKARLMKSAVKDTRLVFETGAQGAIWGSGKGSAAGVSLTPVPSSITSGSGAIWGGGSGAKSLTENSAVTSSGAIWGGGRSSLSSTTGTIGGETAIWGGGGSYCK</sequence>
<evidence type="ECO:0000256" key="5">
    <source>
        <dbReference type="PIRSR" id="PIRSR615500-1"/>
    </source>
</evidence>
<keyword evidence="2 6" id="KW-0645">Protease</keyword>
<dbReference type="InterPro" id="IPR023828">
    <property type="entry name" value="Peptidase_S8_Ser-AS"/>
</dbReference>
<feature type="active site" description="Charge relay system" evidence="5 6">
    <location>
        <position position="213"/>
    </location>
</feature>
<gene>
    <name evidence="9" type="ORF">E6K74_12795</name>
</gene>
<evidence type="ECO:0000256" key="4">
    <source>
        <dbReference type="ARBA" id="ARBA00022825"/>
    </source>
</evidence>
<comment type="caution">
    <text evidence="9">The sequence shown here is derived from an EMBL/GenBank/DDBJ whole genome shotgun (WGS) entry which is preliminary data.</text>
</comment>
<evidence type="ECO:0000256" key="7">
    <source>
        <dbReference type="RuleBase" id="RU003355"/>
    </source>
</evidence>
<comment type="similarity">
    <text evidence="1 6 7">Belongs to the peptidase S8 family.</text>
</comment>
<evidence type="ECO:0000259" key="8">
    <source>
        <dbReference type="Pfam" id="PF00082"/>
    </source>
</evidence>
<dbReference type="GO" id="GO:0006508">
    <property type="term" value="P:proteolysis"/>
    <property type="evidence" value="ECO:0007669"/>
    <property type="project" value="UniProtKB-KW"/>
</dbReference>
<protein>
    <submittedName>
        <fullName evidence="9">Peptidase S8</fullName>
    </submittedName>
</protein>
<name>A0A538SKV5_UNCEI</name>
<feature type="active site" description="Charge relay system" evidence="5 6">
    <location>
        <position position="428"/>
    </location>
</feature>
<dbReference type="Pfam" id="PF00082">
    <property type="entry name" value="Peptidase_S8"/>
    <property type="match status" value="1"/>
</dbReference>
<dbReference type="Proteomes" id="UP000319829">
    <property type="component" value="Unassembled WGS sequence"/>
</dbReference>
<dbReference type="InterPro" id="IPR023827">
    <property type="entry name" value="Peptidase_S8_Asp-AS"/>
</dbReference>
<evidence type="ECO:0000256" key="3">
    <source>
        <dbReference type="ARBA" id="ARBA00022801"/>
    </source>
</evidence>
<dbReference type="PANTHER" id="PTHR43806:SF11">
    <property type="entry name" value="CEREVISIN-RELATED"/>
    <property type="match status" value="1"/>
</dbReference>
<dbReference type="CDD" id="cd07487">
    <property type="entry name" value="Peptidases_S8_1"/>
    <property type="match status" value="1"/>
</dbReference>
<dbReference type="EMBL" id="VBOU01000121">
    <property type="protein sequence ID" value="TMQ52008.1"/>
    <property type="molecule type" value="Genomic_DNA"/>
</dbReference>
<dbReference type="GO" id="GO:0004252">
    <property type="term" value="F:serine-type endopeptidase activity"/>
    <property type="evidence" value="ECO:0007669"/>
    <property type="project" value="UniProtKB-UniRule"/>
</dbReference>
<dbReference type="PROSITE" id="PS00136">
    <property type="entry name" value="SUBTILASE_ASP"/>
    <property type="match status" value="1"/>
</dbReference>
<dbReference type="InterPro" id="IPR050131">
    <property type="entry name" value="Peptidase_S8_subtilisin-like"/>
</dbReference>
<dbReference type="InterPro" id="IPR015500">
    <property type="entry name" value="Peptidase_S8_subtilisin-rel"/>
</dbReference>
<evidence type="ECO:0000256" key="2">
    <source>
        <dbReference type="ARBA" id="ARBA00022670"/>
    </source>
</evidence>
<dbReference type="PRINTS" id="PR00723">
    <property type="entry name" value="SUBTILISIN"/>
</dbReference>
<reference evidence="9 10" key="1">
    <citation type="journal article" date="2019" name="Nat. Microbiol.">
        <title>Mediterranean grassland soil C-N compound turnover is dependent on rainfall and depth, and is mediated by genomically divergent microorganisms.</title>
        <authorList>
            <person name="Diamond S."/>
            <person name="Andeer P.F."/>
            <person name="Li Z."/>
            <person name="Crits-Christoph A."/>
            <person name="Burstein D."/>
            <person name="Anantharaman K."/>
            <person name="Lane K.R."/>
            <person name="Thomas B.C."/>
            <person name="Pan C."/>
            <person name="Northen T.R."/>
            <person name="Banfield J.F."/>
        </authorList>
    </citation>
    <scope>NUCLEOTIDE SEQUENCE [LARGE SCALE GENOMIC DNA]</scope>
    <source>
        <strain evidence="9">WS_4</strain>
    </source>
</reference>
<dbReference type="PROSITE" id="PS00138">
    <property type="entry name" value="SUBTILASE_SER"/>
    <property type="match status" value="1"/>
</dbReference>